<dbReference type="Proteomes" id="UP000663829">
    <property type="component" value="Unassembled WGS sequence"/>
</dbReference>
<evidence type="ECO:0000256" key="7">
    <source>
        <dbReference type="ARBA" id="ARBA00023212"/>
    </source>
</evidence>
<dbReference type="InterPro" id="IPR008805">
    <property type="entry name" value="RIB43A"/>
</dbReference>
<comment type="subunit">
    <text evidence="9">Microtubule inner protein component of sperm flagellar doublet microtubules.</text>
</comment>
<dbReference type="PANTHER" id="PTHR14517">
    <property type="entry name" value="RIB43A-RELATED"/>
    <property type="match status" value="1"/>
</dbReference>
<reference evidence="12" key="1">
    <citation type="submission" date="2021-02" db="EMBL/GenBank/DDBJ databases">
        <authorList>
            <person name="Nowell W R."/>
        </authorList>
    </citation>
    <scope>NUCLEOTIDE SEQUENCE</scope>
</reference>
<evidence type="ECO:0008006" key="15">
    <source>
        <dbReference type="Google" id="ProtNLM"/>
    </source>
</evidence>
<dbReference type="Pfam" id="PF05914">
    <property type="entry name" value="RIB43A"/>
    <property type="match status" value="1"/>
</dbReference>
<evidence type="ECO:0000313" key="12">
    <source>
        <dbReference type="EMBL" id="CAF1414462.1"/>
    </source>
</evidence>
<evidence type="ECO:0000256" key="4">
    <source>
        <dbReference type="ARBA" id="ARBA00022846"/>
    </source>
</evidence>
<feature type="coiled-coil region" evidence="10">
    <location>
        <begin position="621"/>
        <end position="648"/>
    </location>
</feature>
<feature type="non-terminal residue" evidence="12">
    <location>
        <position position="1"/>
    </location>
</feature>
<keyword evidence="14" id="KW-1185">Reference proteome</keyword>
<evidence type="ECO:0000256" key="3">
    <source>
        <dbReference type="ARBA" id="ARBA00022490"/>
    </source>
</evidence>
<dbReference type="PANTHER" id="PTHR14517:SF6">
    <property type="entry name" value="RE41410P"/>
    <property type="match status" value="1"/>
</dbReference>
<evidence type="ECO:0000313" key="13">
    <source>
        <dbReference type="EMBL" id="CAF4301179.1"/>
    </source>
</evidence>
<gene>
    <name evidence="12" type="ORF">GPM918_LOCUS33572</name>
    <name evidence="13" type="ORF">SRO942_LOCUS34258</name>
</gene>
<keyword evidence="4" id="KW-0282">Flagellum</keyword>
<evidence type="ECO:0000256" key="8">
    <source>
        <dbReference type="ARBA" id="ARBA00023273"/>
    </source>
</evidence>
<sequence length="815" mass="96719">QVIEYPDETANEVFRNTHEVMMSNGLTIEGLTALGADNTNVNFGANHSLYTLFRDIKPNLIRGNCFSHILNNSVKHANSYLLLDVECIIMKVYAYFSRSTKRIEELKSYFEFVELDYVVLLQHIKIRWLSLFNSIERLVKVYPAVGAYNLNLGEDCPAILNSFFTLDESICTLYFLENILFEMQRSALQFQHHHCTAVDIHRMITSILIKLKKRSDDKYYGYLSRERFRKMNKEDAEKLEKSFENFINKIISYIHTYFDENANLYQSLSVWGNISIGSISWNDVEQCVDAIKIQNIDIDKLYDELCEVQATYIVLNKKGRPLHEQIQLFLRENKEGIKQDDKEDKEEEKKDMDDGKTKEEEPKRIYPDQLWAYLFHVHDKPAPNLKQLISLCFSIPISNGYCEGVFNHMKQAWINTRNKMELISAELKIRLNSADIDCKQFYNLILSKPDLLKAIDKDALEQQVQDRQWIEDLEHKRDQAFGIYLEYTEGMLASIKSDFFLLAKDIVRNDTIAQLLQRRQEYDQREYNRSLNEFRAMHQQPFSQREWDLNDPDYLKKDIPARVSDDDPRCGMSGLQKFDGEDLNSKARNKYQQEQLREWSRMQQEHRRQAIDQQNAADRLYEMKQHEMDQRAIELQRAEEECRKAINNAVKNFNSALLRETEERKYLKKRQEDYDNYAEMANMITSDLLTENADQAISQFGPHRVVPDRWKGMSPEQLQKIREEQQRQVEEKKRQEEEERQREEEWNRRRFAEAKAGMISEKQIEREKRTIEQDLYGDNQRLANEQKNLKQYLDRVVYTNQPTAAYFTQFNTNSR</sequence>
<comment type="subcellular location">
    <subcellularLocation>
        <location evidence="1">Cytoplasm</location>
        <location evidence="1">Cytoskeleton</location>
        <location evidence="1">Flagellum axoneme</location>
    </subcellularLocation>
</comment>
<proteinExistence type="inferred from homology"/>
<evidence type="ECO:0000256" key="6">
    <source>
        <dbReference type="ARBA" id="ARBA00023069"/>
    </source>
</evidence>
<evidence type="ECO:0000256" key="9">
    <source>
        <dbReference type="ARBA" id="ARBA00046435"/>
    </source>
</evidence>
<feature type="compositionally biased region" description="Basic and acidic residues" evidence="11">
    <location>
        <begin position="559"/>
        <end position="569"/>
    </location>
</feature>
<evidence type="ECO:0000256" key="5">
    <source>
        <dbReference type="ARBA" id="ARBA00023054"/>
    </source>
</evidence>
<dbReference type="AlphaFoldDB" id="A0A815M1Y3"/>
<comment type="similarity">
    <text evidence="2">Belongs to the RIB43A family.</text>
</comment>
<evidence type="ECO:0000256" key="10">
    <source>
        <dbReference type="SAM" id="Coils"/>
    </source>
</evidence>
<keyword evidence="3" id="KW-0963">Cytoplasm</keyword>
<keyword evidence="8" id="KW-0966">Cell projection</keyword>
<evidence type="ECO:0000256" key="11">
    <source>
        <dbReference type="SAM" id="MobiDB-lite"/>
    </source>
</evidence>
<dbReference type="EMBL" id="CAJNOQ010017985">
    <property type="protein sequence ID" value="CAF1414462.1"/>
    <property type="molecule type" value="Genomic_DNA"/>
</dbReference>
<dbReference type="OrthoDB" id="429119at2759"/>
<protein>
    <recommendedName>
        <fullName evidence="15">HAT C-terminal dimerisation domain-containing protein</fullName>
    </recommendedName>
</protein>
<feature type="region of interest" description="Disordered" evidence="11">
    <location>
        <begin position="559"/>
        <end position="583"/>
    </location>
</feature>
<evidence type="ECO:0000256" key="1">
    <source>
        <dbReference type="ARBA" id="ARBA00004611"/>
    </source>
</evidence>
<accession>A0A815M1Y3</accession>
<name>A0A815M1Y3_9BILA</name>
<evidence type="ECO:0000256" key="2">
    <source>
        <dbReference type="ARBA" id="ARBA00006875"/>
    </source>
</evidence>
<feature type="region of interest" description="Disordered" evidence="11">
    <location>
        <begin position="724"/>
        <end position="745"/>
    </location>
</feature>
<keyword evidence="5 10" id="KW-0175">Coiled coil</keyword>
<dbReference type="SUPFAM" id="SSF53098">
    <property type="entry name" value="Ribonuclease H-like"/>
    <property type="match status" value="1"/>
</dbReference>
<comment type="caution">
    <text evidence="12">The sequence shown here is derived from an EMBL/GenBank/DDBJ whole genome shotgun (WGS) entry which is preliminary data.</text>
</comment>
<organism evidence="12 14">
    <name type="scientific">Didymodactylos carnosus</name>
    <dbReference type="NCBI Taxonomy" id="1234261"/>
    <lineage>
        <taxon>Eukaryota</taxon>
        <taxon>Metazoa</taxon>
        <taxon>Spiralia</taxon>
        <taxon>Gnathifera</taxon>
        <taxon>Rotifera</taxon>
        <taxon>Eurotatoria</taxon>
        <taxon>Bdelloidea</taxon>
        <taxon>Philodinida</taxon>
        <taxon>Philodinidae</taxon>
        <taxon>Didymodactylos</taxon>
    </lineage>
</organism>
<evidence type="ECO:0000313" key="14">
    <source>
        <dbReference type="Proteomes" id="UP000663829"/>
    </source>
</evidence>
<dbReference type="Proteomes" id="UP000681722">
    <property type="component" value="Unassembled WGS sequence"/>
</dbReference>
<dbReference type="InterPro" id="IPR012337">
    <property type="entry name" value="RNaseH-like_sf"/>
</dbReference>
<keyword evidence="6" id="KW-0969">Cilium</keyword>
<feature type="region of interest" description="Disordered" evidence="11">
    <location>
        <begin position="337"/>
        <end position="361"/>
    </location>
</feature>
<dbReference type="EMBL" id="CAJOBC010083410">
    <property type="protein sequence ID" value="CAF4301179.1"/>
    <property type="molecule type" value="Genomic_DNA"/>
</dbReference>
<keyword evidence="7" id="KW-0206">Cytoskeleton</keyword>